<dbReference type="NCBIfam" id="NF047832">
    <property type="entry name" value="caspase_w_EACC1"/>
    <property type="match status" value="1"/>
</dbReference>
<dbReference type="Pfam" id="PF00656">
    <property type="entry name" value="Peptidase_C14"/>
    <property type="match status" value="1"/>
</dbReference>
<dbReference type="Pfam" id="PF13458">
    <property type="entry name" value="Peripla_BP_6"/>
    <property type="match status" value="1"/>
</dbReference>
<evidence type="ECO:0000256" key="1">
    <source>
        <dbReference type="ARBA" id="ARBA00010062"/>
    </source>
</evidence>
<dbReference type="Proteomes" id="UP000632766">
    <property type="component" value="Unassembled WGS sequence"/>
</dbReference>
<dbReference type="AlphaFoldDB" id="A0A8J7HVM6"/>
<dbReference type="InterPro" id="IPR002048">
    <property type="entry name" value="EF_hand_dom"/>
</dbReference>
<dbReference type="GO" id="GO:0006508">
    <property type="term" value="P:proteolysis"/>
    <property type="evidence" value="ECO:0007669"/>
    <property type="project" value="InterPro"/>
</dbReference>
<comment type="similarity">
    <text evidence="1">Belongs to the leucine-binding protein family.</text>
</comment>
<keyword evidence="5" id="KW-1185">Reference proteome</keyword>
<evidence type="ECO:0000313" key="5">
    <source>
        <dbReference type="Proteomes" id="UP000632766"/>
    </source>
</evidence>
<dbReference type="SUPFAM" id="SSF52129">
    <property type="entry name" value="Caspase-like"/>
    <property type="match status" value="1"/>
</dbReference>
<dbReference type="InterPro" id="IPR028082">
    <property type="entry name" value="Peripla_BP_I"/>
</dbReference>
<accession>A0A8J7HVM6</accession>
<dbReference type="RefSeq" id="WP_198128132.1">
    <property type="nucleotide sequence ID" value="NZ_JAECZC010000093.1"/>
</dbReference>
<organism evidence="4 5">
    <name type="scientific">Amazonocrinis nigriterrae CENA67</name>
    <dbReference type="NCBI Taxonomy" id="2794033"/>
    <lineage>
        <taxon>Bacteria</taxon>
        <taxon>Bacillati</taxon>
        <taxon>Cyanobacteriota</taxon>
        <taxon>Cyanophyceae</taxon>
        <taxon>Nostocales</taxon>
        <taxon>Nostocaceae</taxon>
        <taxon>Amazonocrinis</taxon>
        <taxon>Amazonocrinis nigriterrae</taxon>
    </lineage>
</organism>
<evidence type="ECO:0000259" key="3">
    <source>
        <dbReference type="PROSITE" id="PS50222"/>
    </source>
</evidence>
<protein>
    <submittedName>
        <fullName evidence="4">ABC transporter substrate-binding protein</fullName>
    </submittedName>
</protein>
<dbReference type="EMBL" id="JAECZC010000093">
    <property type="protein sequence ID" value="MBH8566377.1"/>
    <property type="molecule type" value="Genomic_DNA"/>
</dbReference>
<dbReference type="PANTHER" id="PTHR30483:SF6">
    <property type="entry name" value="PERIPLASMIC BINDING PROTEIN OF ABC TRANSPORTER FOR NATURAL AMINO ACIDS"/>
    <property type="match status" value="1"/>
</dbReference>
<dbReference type="InterPro" id="IPR018247">
    <property type="entry name" value="EF_Hand_1_Ca_BS"/>
</dbReference>
<dbReference type="PROSITE" id="PS50222">
    <property type="entry name" value="EF_HAND_2"/>
    <property type="match status" value="1"/>
</dbReference>
<name>A0A8J7HVM6_9NOST</name>
<dbReference type="SUPFAM" id="SSF53822">
    <property type="entry name" value="Periplasmic binding protein-like I"/>
    <property type="match status" value="1"/>
</dbReference>
<dbReference type="InterPro" id="IPR011600">
    <property type="entry name" value="Pept_C14_caspase"/>
</dbReference>
<dbReference type="PROSITE" id="PS00018">
    <property type="entry name" value="EF_HAND_1"/>
    <property type="match status" value="1"/>
</dbReference>
<dbReference type="GO" id="GO:0005509">
    <property type="term" value="F:calcium ion binding"/>
    <property type="evidence" value="ECO:0007669"/>
    <property type="project" value="InterPro"/>
</dbReference>
<sequence>MAKVALLIGVSEYEPGLIPLPAAINDVEAMQEVLQHPEIGGFDEVTVLVNPQRQEMEEAVETLFGGRQKDDLVLLFFSGHGIKDEEGNLYFATHNTRKTLLKSTTVRARFVHDVMNKSRSKREVVILDCCFSGAFAEGMLARDDGFVDVKNQLGGEGRAVLTSSTSTQYSFEQPGADISTYTRYIVEGLKTGAADRDEDGKISVDELHEYAKSKVQEAAPAMKPEIYAIKEGYKINLAKAPIDDPELKYRREVEFWVESGKGEISDAGRDVLDELRHNLGLTSEEAVVIEGKVLEPHREYQRKLKRYQERFIKEIQREYPISDNTREQLKRFQKVLGFTDENIALIEAPIIAKKPLTLPPVNPLPRQNNNFLQYVGACIIGVVIGGTVIYALLHKTIPPIVVNSCVKESYIVGDRISLGEKILLVKDTNSDKEAGVKAFANGDCKTAIDKFNAYRTANRTDPEALIYLNNAKARQQQQQLKIAVSVPIGTNPNVAKEILRGVAHVQDQVNSTGGINGKALEVAIANDDDSEDTAKEIATVLVNKQDILGVVGPCSSAASKGASTIYNNSKLVAISPTSTAVTIPGANNSYVFRTVPSDAVAAKQLADFMVNKLQKTKVAFFYNSKNNYSKSFISQFKSYAGFDINGDNRLNFDLSTEDFDPNNSIKQASQEGAEVLLIAPDSHSLDKALQVVHHNNNKIPILGGDDVYKIETLQVGKKAEKMILAIPWHIQNAQNSNFVKNSDILWKAPVSWRTATAYDATMAIITGLQQKTTRDGLKQMLHSPNFSADGATGKIKFAQSGDRADALTILIKVQQKPGTDQYEFVPIQP</sequence>
<dbReference type="CDD" id="cd06268">
    <property type="entry name" value="PBP1_ABC_transporter_LIVBP-like"/>
    <property type="match status" value="1"/>
</dbReference>
<dbReference type="Gene3D" id="3.40.50.1460">
    <property type="match status" value="1"/>
</dbReference>
<dbReference type="InterPro" id="IPR028081">
    <property type="entry name" value="Leu-bd"/>
</dbReference>
<dbReference type="PANTHER" id="PTHR30483">
    <property type="entry name" value="LEUCINE-SPECIFIC-BINDING PROTEIN"/>
    <property type="match status" value="1"/>
</dbReference>
<dbReference type="InterPro" id="IPR051010">
    <property type="entry name" value="BCAA_transport"/>
</dbReference>
<dbReference type="InterPro" id="IPR029030">
    <property type="entry name" value="Caspase-like_dom_sf"/>
</dbReference>
<reference evidence="4 5" key="1">
    <citation type="journal article" date="2021" name="Int. J. Syst. Evol. Microbiol.">
        <title>Amazonocrinis nigriterrae gen. nov., sp. nov., Atlanticothrix silvestris gen. nov., sp. nov. and Dendronalium phyllosphericum gen. nov., sp. nov., nostocacean cyanobacteria from Brazilian environments.</title>
        <authorList>
            <person name="Alvarenga D.O."/>
            <person name="Andreote A.P.D."/>
            <person name="Branco L.H.Z."/>
            <person name="Delbaje E."/>
            <person name="Cruz R.B."/>
            <person name="Varani A.M."/>
            <person name="Fiore M.F."/>
        </authorList>
    </citation>
    <scope>NUCLEOTIDE SEQUENCE [LARGE SCALE GENOMIC DNA]</scope>
    <source>
        <strain evidence="4 5">CENA67</strain>
    </source>
</reference>
<dbReference type="Gene3D" id="3.40.50.2300">
    <property type="match status" value="2"/>
</dbReference>
<gene>
    <name evidence="4" type="ORF">I8748_30200</name>
</gene>
<proteinExistence type="inferred from homology"/>
<evidence type="ECO:0000256" key="2">
    <source>
        <dbReference type="ARBA" id="ARBA00022729"/>
    </source>
</evidence>
<keyword evidence="2" id="KW-0732">Signal</keyword>
<feature type="domain" description="EF-hand" evidence="3">
    <location>
        <begin position="195"/>
        <end position="217"/>
    </location>
</feature>
<evidence type="ECO:0000313" key="4">
    <source>
        <dbReference type="EMBL" id="MBH8566377.1"/>
    </source>
</evidence>
<dbReference type="GO" id="GO:0004197">
    <property type="term" value="F:cysteine-type endopeptidase activity"/>
    <property type="evidence" value="ECO:0007669"/>
    <property type="project" value="InterPro"/>
</dbReference>
<comment type="caution">
    <text evidence="4">The sequence shown here is derived from an EMBL/GenBank/DDBJ whole genome shotgun (WGS) entry which is preliminary data.</text>
</comment>